<organism evidence="2 3">
    <name type="scientific">Mola mola</name>
    <name type="common">Ocean sunfish</name>
    <name type="synonym">Tetraodon mola</name>
    <dbReference type="NCBI Taxonomy" id="94237"/>
    <lineage>
        <taxon>Eukaryota</taxon>
        <taxon>Metazoa</taxon>
        <taxon>Chordata</taxon>
        <taxon>Craniata</taxon>
        <taxon>Vertebrata</taxon>
        <taxon>Euteleostomi</taxon>
        <taxon>Actinopterygii</taxon>
        <taxon>Neopterygii</taxon>
        <taxon>Teleostei</taxon>
        <taxon>Neoteleostei</taxon>
        <taxon>Acanthomorphata</taxon>
        <taxon>Eupercaria</taxon>
        <taxon>Tetraodontiformes</taxon>
        <taxon>Molidae</taxon>
        <taxon>Mola</taxon>
    </lineage>
</organism>
<dbReference type="PANTHER" id="PTHR18839:SF0">
    <property type="entry name" value="MITOTIC INTERACTOR AND SUBSTRATE OF PLK1 ISOFORM X1-RELATED"/>
    <property type="match status" value="1"/>
</dbReference>
<feature type="region of interest" description="Disordered" evidence="1">
    <location>
        <begin position="251"/>
        <end position="278"/>
    </location>
</feature>
<dbReference type="Ensembl" id="ENSMMOT00000010552.1">
    <property type="protein sequence ID" value="ENSMMOP00000010371.1"/>
    <property type="gene ID" value="ENSMMOG00000007998.1"/>
</dbReference>
<feature type="region of interest" description="Disordered" evidence="1">
    <location>
        <begin position="375"/>
        <end position="411"/>
    </location>
</feature>
<dbReference type="InterPro" id="IPR042779">
    <property type="entry name" value="MISP/MISP3-like"/>
</dbReference>
<dbReference type="AlphaFoldDB" id="A0A3Q3W2K8"/>
<feature type="region of interest" description="Disordered" evidence="1">
    <location>
        <begin position="19"/>
        <end position="57"/>
    </location>
</feature>
<sequence length="686" mass="77242">MVTSSPLFQRLTAGSCQDVLTPRSAAQCPPPPEPPSGLDPTVPPTDMDSTTKRWVPKPLSPLLQQSDLCTIAGSDRSDAPVQDDQGFSSSSISVSRSHSSVIVSSQQRVGSADVVIRARQVAVSPSSSSGSHCGFYSFVEDATSPEAELNEAWMVSPQRQTQLATLKEEKGFKLQTYASSRKPQSLFSEHNGELQYTAGLKDGIRVVQEEEEKQLRKEIIRSQAPKKKTKFKDQHNVMENLDLSRSTHKLSEGFGLSYSPASSRPEPPRPAEPGTIDKEQINFSAARQQFLKMEQDQLTAFVNPLRSTNTHVNMCLQAGPDVSPSKQEETYHRMELSQEVSTAEEGLTHLEKKVTEFQTEKSLSQQSSVFDDLDSGLEEPPVQVGGDYSSNKGTFSQNIQESSSKSTRDYETPIEREIRLIQQREENLRRSRGLKHSDSGAEMVEIKTKRLDSSMASIKAKEKNQVSYIIQPDIQKENQRNERSQQRGEIRGRYSTDLQQELEDTEREFDQKDDKMREESPLTESGDTKIFPSPCCPHRHSEETERLYVSQKSSAPPSFYTRESDIPDSRRFPNPEKHGNNLVQFCWFDENVTETSKHIRLSFFSGPVCVFVSYLILSVSLSPVYLYVCLVVSVTLCFSDSLSVCLSLSFSLFPLFQVVESTRVIRHKNQRALCWEARMFANQEDQ</sequence>
<evidence type="ECO:0008006" key="4">
    <source>
        <dbReference type="Google" id="ProtNLM"/>
    </source>
</evidence>
<proteinExistence type="predicted"/>
<feature type="compositionally biased region" description="Basic and acidic residues" evidence="1">
    <location>
        <begin position="508"/>
        <end position="520"/>
    </location>
</feature>
<feature type="compositionally biased region" description="Polar residues" evidence="1">
    <location>
        <begin position="388"/>
        <end position="405"/>
    </location>
</feature>
<feature type="region of interest" description="Disordered" evidence="1">
    <location>
        <begin position="469"/>
        <end position="535"/>
    </location>
</feature>
<reference evidence="2" key="1">
    <citation type="submission" date="2025-08" db="UniProtKB">
        <authorList>
            <consortium name="Ensembl"/>
        </authorList>
    </citation>
    <scope>IDENTIFICATION</scope>
</reference>
<keyword evidence="3" id="KW-1185">Reference proteome</keyword>
<feature type="compositionally biased region" description="Pro residues" evidence="1">
    <location>
        <begin position="28"/>
        <end position="43"/>
    </location>
</feature>
<evidence type="ECO:0000313" key="2">
    <source>
        <dbReference type="Ensembl" id="ENSMMOP00000010371.1"/>
    </source>
</evidence>
<protein>
    <recommendedName>
        <fullName evidence="4">A-kinase anchor protein 2 C-terminal domain-containing protein</fullName>
    </recommendedName>
</protein>
<accession>A0A3Q3W2K8</accession>
<evidence type="ECO:0000313" key="3">
    <source>
        <dbReference type="Proteomes" id="UP000261620"/>
    </source>
</evidence>
<feature type="compositionally biased region" description="Basic and acidic residues" evidence="1">
    <location>
        <begin position="474"/>
        <end position="494"/>
    </location>
</feature>
<name>A0A3Q3W2K8_MOLML</name>
<evidence type="ECO:0000256" key="1">
    <source>
        <dbReference type="SAM" id="MobiDB-lite"/>
    </source>
</evidence>
<feature type="region of interest" description="Disordered" evidence="1">
    <location>
        <begin position="73"/>
        <end position="92"/>
    </location>
</feature>
<dbReference type="PANTHER" id="PTHR18839">
    <property type="entry name" value="MITOTIC INTERACTOR AND SUBSTRATE OF PLK1 MISP FAMILY MEMBER"/>
    <property type="match status" value="1"/>
</dbReference>
<reference evidence="2" key="2">
    <citation type="submission" date="2025-09" db="UniProtKB">
        <authorList>
            <consortium name="Ensembl"/>
        </authorList>
    </citation>
    <scope>IDENTIFICATION</scope>
</reference>
<dbReference type="Proteomes" id="UP000261620">
    <property type="component" value="Unplaced"/>
</dbReference>